<organism evidence="2">
    <name type="scientific">Tanacetum cinerariifolium</name>
    <name type="common">Dalmatian daisy</name>
    <name type="synonym">Chrysanthemum cinerariifolium</name>
    <dbReference type="NCBI Taxonomy" id="118510"/>
    <lineage>
        <taxon>Eukaryota</taxon>
        <taxon>Viridiplantae</taxon>
        <taxon>Streptophyta</taxon>
        <taxon>Embryophyta</taxon>
        <taxon>Tracheophyta</taxon>
        <taxon>Spermatophyta</taxon>
        <taxon>Magnoliopsida</taxon>
        <taxon>eudicotyledons</taxon>
        <taxon>Gunneridae</taxon>
        <taxon>Pentapetalae</taxon>
        <taxon>asterids</taxon>
        <taxon>campanulids</taxon>
        <taxon>Asterales</taxon>
        <taxon>Asteraceae</taxon>
        <taxon>Asteroideae</taxon>
        <taxon>Anthemideae</taxon>
        <taxon>Anthemidinae</taxon>
        <taxon>Tanacetum</taxon>
    </lineage>
</organism>
<feature type="non-terminal residue" evidence="2">
    <location>
        <position position="1"/>
    </location>
</feature>
<feature type="region of interest" description="Disordered" evidence="1">
    <location>
        <begin position="143"/>
        <end position="162"/>
    </location>
</feature>
<protein>
    <submittedName>
        <fullName evidence="2">Uncharacterized protein</fullName>
    </submittedName>
</protein>
<evidence type="ECO:0000313" key="2">
    <source>
        <dbReference type="EMBL" id="GEZ81364.1"/>
    </source>
</evidence>
<comment type="caution">
    <text evidence="2">The sequence shown here is derived from an EMBL/GenBank/DDBJ whole genome shotgun (WGS) entry which is preliminary data.</text>
</comment>
<reference evidence="2" key="1">
    <citation type="journal article" date="2019" name="Sci. Rep.">
        <title>Draft genome of Tanacetum cinerariifolium, the natural source of mosquito coil.</title>
        <authorList>
            <person name="Yamashiro T."/>
            <person name="Shiraishi A."/>
            <person name="Satake H."/>
            <person name="Nakayama K."/>
        </authorList>
    </citation>
    <scope>NUCLEOTIDE SEQUENCE</scope>
</reference>
<evidence type="ECO:0000256" key="1">
    <source>
        <dbReference type="SAM" id="MobiDB-lite"/>
    </source>
</evidence>
<name>A0A699IPW4_TANCI</name>
<gene>
    <name evidence="2" type="ORF">Tci_553337</name>
</gene>
<accession>A0A699IPW4</accession>
<proteinExistence type="predicted"/>
<dbReference type="AlphaFoldDB" id="A0A699IPW4"/>
<dbReference type="EMBL" id="BKCJ010327105">
    <property type="protein sequence ID" value="GEZ81364.1"/>
    <property type="molecule type" value="Genomic_DNA"/>
</dbReference>
<sequence>DANEDLSLINETAQDQGRMNKEDLFGVNDLDGDEVIVDVTAGKNVEQSTKYAKKEISTFDPVTTAGEVVTTAKDVEVAAAATTLQISKDELTLTQTIIEIKEAKPRARWVIVQEPSEFRTTFSLQPSQLPQAKDKEIVEESLKKTQAEVTKGSSKRAGDEIE</sequence>